<dbReference type="OrthoDB" id="10620196at2759"/>
<protein>
    <submittedName>
        <fullName evidence="1">Uncharacterized protein</fullName>
    </submittedName>
</protein>
<dbReference type="KEGG" id="trr:M419DRAFT_131299"/>
<name>A0A024S6C7_HYPJR</name>
<reference evidence="2" key="1">
    <citation type="journal article" date="2013" name="Ind. Biotechnol.">
        <title>Comparative genomics analysis of Trichoderma reesei strains.</title>
        <authorList>
            <person name="Koike H."/>
            <person name="Aerts A."/>
            <person name="LaButti K."/>
            <person name="Grigoriev I.V."/>
            <person name="Baker S.E."/>
        </authorList>
    </citation>
    <scope>NUCLEOTIDE SEQUENCE [LARGE SCALE GENOMIC DNA]</scope>
    <source>
        <strain evidence="2">ATCC 56765 / BCRC 32924 / NRRL 11460 / Rut C-30</strain>
    </source>
</reference>
<evidence type="ECO:0000313" key="1">
    <source>
        <dbReference type="EMBL" id="ETS00653.1"/>
    </source>
</evidence>
<proteinExistence type="predicted"/>
<dbReference type="HOGENOM" id="CLU_2427287_0_0_1"/>
<accession>A0A024S6C7</accession>
<dbReference type="EMBL" id="KI911151">
    <property type="protein sequence ID" value="ETS00653.1"/>
    <property type="molecule type" value="Genomic_DNA"/>
</dbReference>
<organism evidence="1 2">
    <name type="scientific">Hypocrea jecorina (strain ATCC 56765 / BCRC 32924 / NRRL 11460 / Rut C-30)</name>
    <name type="common">Trichoderma reesei</name>
    <dbReference type="NCBI Taxonomy" id="1344414"/>
    <lineage>
        <taxon>Eukaryota</taxon>
        <taxon>Fungi</taxon>
        <taxon>Dikarya</taxon>
        <taxon>Ascomycota</taxon>
        <taxon>Pezizomycotina</taxon>
        <taxon>Sordariomycetes</taxon>
        <taxon>Hypocreomycetidae</taxon>
        <taxon>Hypocreales</taxon>
        <taxon>Hypocreaceae</taxon>
        <taxon>Trichoderma</taxon>
    </lineage>
</organism>
<sequence>MWCQLTAIQENAAAALTLTGWEPTMQTGSKYYYLARHRMEYLYLDALPGEHGPTRSQRPGTQVPRWHLAAQKWRVVGPPLCPLLMYKYGDCNT</sequence>
<dbReference type="Proteomes" id="UP000024376">
    <property type="component" value="Unassembled WGS sequence"/>
</dbReference>
<gene>
    <name evidence="1" type="ORF">M419DRAFT_131299</name>
</gene>
<evidence type="ECO:0000313" key="2">
    <source>
        <dbReference type="Proteomes" id="UP000024376"/>
    </source>
</evidence>
<dbReference type="AlphaFoldDB" id="A0A024S6C7"/>